<proteinExistence type="predicted"/>
<evidence type="ECO:0008006" key="4">
    <source>
        <dbReference type="Google" id="ProtNLM"/>
    </source>
</evidence>
<dbReference type="KEGG" id="amob:HG15A2_39380"/>
<dbReference type="Proteomes" id="UP000319852">
    <property type="component" value="Chromosome"/>
</dbReference>
<dbReference type="EMBL" id="CP036263">
    <property type="protein sequence ID" value="QDT00599.1"/>
    <property type="molecule type" value="Genomic_DNA"/>
</dbReference>
<feature type="chain" id="PRO_5021714044" description="PEP-CTERM protein-sorting domain-containing protein" evidence="1">
    <location>
        <begin position="26"/>
        <end position="225"/>
    </location>
</feature>
<dbReference type="OrthoDB" id="280504at2"/>
<dbReference type="AlphaFoldDB" id="A0A517N0D2"/>
<gene>
    <name evidence="2" type="ORF">HG15A2_39380</name>
</gene>
<sequence precursor="true">MKRSLFQLAFAMLLLFQLTTQNAQAQTILLQDDFQDGTNGGWGSPNGSTTATNIANAGPDGAGDNAIDVAFNNLSVVLNNAQWSGDWTAQGFQQIAFDVKSPSNNPTDLTLWLGIVQGPLSFGSGDNYVSAASQTVPSDDQWHQVVFNVDATSWTDVGGSDIADALTNVSQLRITHNPTSSFVGVGSVGGLQLDNITALGVPEPTSALLAMVGLLSVSCGRRRRG</sequence>
<name>A0A517N0D2_9BACT</name>
<dbReference type="RefSeq" id="WP_145062206.1">
    <property type="nucleotide sequence ID" value="NZ_CP036263.1"/>
</dbReference>
<keyword evidence="1" id="KW-0732">Signal</keyword>
<keyword evidence="3" id="KW-1185">Reference proteome</keyword>
<evidence type="ECO:0000256" key="1">
    <source>
        <dbReference type="SAM" id="SignalP"/>
    </source>
</evidence>
<feature type="signal peptide" evidence="1">
    <location>
        <begin position="1"/>
        <end position="25"/>
    </location>
</feature>
<organism evidence="2 3">
    <name type="scientific">Adhaeretor mobilis</name>
    <dbReference type="NCBI Taxonomy" id="1930276"/>
    <lineage>
        <taxon>Bacteria</taxon>
        <taxon>Pseudomonadati</taxon>
        <taxon>Planctomycetota</taxon>
        <taxon>Planctomycetia</taxon>
        <taxon>Pirellulales</taxon>
        <taxon>Lacipirellulaceae</taxon>
        <taxon>Adhaeretor</taxon>
    </lineage>
</organism>
<protein>
    <recommendedName>
        <fullName evidence="4">PEP-CTERM protein-sorting domain-containing protein</fullName>
    </recommendedName>
</protein>
<accession>A0A517N0D2</accession>
<reference evidence="2 3" key="1">
    <citation type="submission" date="2019-02" db="EMBL/GenBank/DDBJ databases">
        <title>Deep-cultivation of Planctomycetes and their phenomic and genomic characterization uncovers novel biology.</title>
        <authorList>
            <person name="Wiegand S."/>
            <person name="Jogler M."/>
            <person name="Boedeker C."/>
            <person name="Pinto D."/>
            <person name="Vollmers J."/>
            <person name="Rivas-Marin E."/>
            <person name="Kohn T."/>
            <person name="Peeters S.H."/>
            <person name="Heuer A."/>
            <person name="Rast P."/>
            <person name="Oberbeckmann S."/>
            <person name="Bunk B."/>
            <person name="Jeske O."/>
            <person name="Meyerdierks A."/>
            <person name="Storesund J.E."/>
            <person name="Kallscheuer N."/>
            <person name="Luecker S."/>
            <person name="Lage O.M."/>
            <person name="Pohl T."/>
            <person name="Merkel B.J."/>
            <person name="Hornburger P."/>
            <person name="Mueller R.-W."/>
            <person name="Bruemmer F."/>
            <person name="Labrenz M."/>
            <person name="Spormann A.M."/>
            <person name="Op den Camp H."/>
            <person name="Overmann J."/>
            <person name="Amann R."/>
            <person name="Jetten M.S.M."/>
            <person name="Mascher T."/>
            <person name="Medema M.H."/>
            <person name="Devos D.P."/>
            <person name="Kaster A.-K."/>
            <person name="Ovreas L."/>
            <person name="Rohde M."/>
            <person name="Galperin M.Y."/>
            <person name="Jogler C."/>
        </authorList>
    </citation>
    <scope>NUCLEOTIDE SEQUENCE [LARGE SCALE GENOMIC DNA]</scope>
    <source>
        <strain evidence="2 3">HG15A2</strain>
    </source>
</reference>
<evidence type="ECO:0000313" key="2">
    <source>
        <dbReference type="EMBL" id="QDT00599.1"/>
    </source>
</evidence>
<evidence type="ECO:0000313" key="3">
    <source>
        <dbReference type="Proteomes" id="UP000319852"/>
    </source>
</evidence>